<dbReference type="GO" id="GO:0008236">
    <property type="term" value="F:serine-type peptidase activity"/>
    <property type="evidence" value="ECO:0007669"/>
    <property type="project" value="InterPro"/>
</dbReference>
<keyword evidence="3" id="KW-0378">Hydrolase</keyword>
<evidence type="ECO:0000256" key="1">
    <source>
        <dbReference type="SAM" id="MobiDB-lite"/>
    </source>
</evidence>
<dbReference type="SUPFAM" id="SSF52096">
    <property type="entry name" value="ClpP/crotonase"/>
    <property type="match status" value="1"/>
</dbReference>
<keyword evidence="3" id="KW-0645">Protease</keyword>
<gene>
    <name evidence="3" type="ORF">ALFOR1_30692</name>
</gene>
<dbReference type="InterPro" id="IPR036034">
    <property type="entry name" value="PDZ_sf"/>
</dbReference>
<evidence type="ECO:0000313" key="4">
    <source>
        <dbReference type="Proteomes" id="UP000509458"/>
    </source>
</evidence>
<dbReference type="EMBL" id="LR812090">
    <property type="protein sequence ID" value="CAB9493763.1"/>
    <property type="molecule type" value="Genomic_DNA"/>
</dbReference>
<dbReference type="Gene3D" id="2.30.42.10">
    <property type="match status" value="1"/>
</dbReference>
<organism evidence="3 4">
    <name type="scientific">Alteromonas macleodii</name>
    <name type="common">Pseudoalteromonas macleodii</name>
    <dbReference type="NCBI Taxonomy" id="28108"/>
    <lineage>
        <taxon>Bacteria</taxon>
        <taxon>Pseudomonadati</taxon>
        <taxon>Pseudomonadota</taxon>
        <taxon>Gammaproteobacteria</taxon>
        <taxon>Alteromonadales</taxon>
        <taxon>Alteromonadaceae</taxon>
        <taxon>Alteromonas/Salinimonas group</taxon>
        <taxon>Alteromonas</taxon>
    </lineage>
</organism>
<dbReference type="PROSITE" id="PS51257">
    <property type="entry name" value="PROKAR_LIPOPROTEIN"/>
    <property type="match status" value="1"/>
</dbReference>
<dbReference type="PANTHER" id="PTHR32060">
    <property type="entry name" value="TAIL-SPECIFIC PROTEASE"/>
    <property type="match status" value="1"/>
</dbReference>
<dbReference type="GO" id="GO:0006508">
    <property type="term" value="P:proteolysis"/>
    <property type="evidence" value="ECO:0007669"/>
    <property type="project" value="UniProtKB-KW"/>
</dbReference>
<feature type="domain" description="Tail specific protease" evidence="2">
    <location>
        <begin position="266"/>
        <end position="417"/>
    </location>
</feature>
<sequence length="551" mass="59583">MKAYTYSSVALAVTISLLTGCGGGGGSSSNTPVATTPTTPVTSEPEWEAGVYEPQSDFIAKCETPRTGIDPFTGSAYPDTQGTAMDEKLWLRSWTNDTYLWYDEVDDNDPENFSVLAYFNQLKTNELTPSGTPKDNFHFSQDTAEYNELSQSGISSGFGFDWESGSNTVPRELTVRFTEPGSPAAAANVPRGAKVVSINGVDFVNDNTQQGVNALNDGLFPDEAGTTTSFEFELIDGTTMSVDITSADVSVTPVQNVKVFDTENGKTGYFQFNTFIVTAQEGLIDAFDTFVEQNVTELVMDLRYNGGGRLALASQLSYMVAGPNQTNNATFETLRFNDKNPTTDPITGETIRPTPFYSNVIDYNAGRLTDTLLPSLSLTRVYVISTDATCSASEAVMNALRGIDVEVVQIGSTTCGKPYGFYPTDNCGETYFTIQFQGVNNKGFGDYADGFMPTNTPNFDFELPGCEVEDDFTASLGDPNEGMLSAALEFAATGACPEVVSGNGMADVNALRSNQSALVGEKLIPIDTPETRRENFILHNKINQPVIKEQE</sequence>
<dbReference type="InterPro" id="IPR005151">
    <property type="entry name" value="Tail-specific_protease"/>
</dbReference>
<dbReference type="GO" id="GO:0004175">
    <property type="term" value="F:endopeptidase activity"/>
    <property type="evidence" value="ECO:0007669"/>
    <property type="project" value="TreeGrafter"/>
</dbReference>
<dbReference type="SUPFAM" id="SSF50156">
    <property type="entry name" value="PDZ domain-like"/>
    <property type="match status" value="1"/>
</dbReference>
<dbReference type="Pfam" id="PF03572">
    <property type="entry name" value="Peptidase_S41"/>
    <property type="match status" value="1"/>
</dbReference>
<dbReference type="GO" id="GO:0030288">
    <property type="term" value="C:outer membrane-bounded periplasmic space"/>
    <property type="evidence" value="ECO:0007669"/>
    <property type="project" value="TreeGrafter"/>
</dbReference>
<evidence type="ECO:0000313" key="3">
    <source>
        <dbReference type="EMBL" id="CAB9493763.1"/>
    </source>
</evidence>
<protein>
    <submittedName>
        <fullName evidence="3">Periplasmic protease</fullName>
    </submittedName>
</protein>
<dbReference type="PANTHER" id="PTHR32060:SF30">
    <property type="entry name" value="CARBOXY-TERMINAL PROCESSING PROTEASE CTPA"/>
    <property type="match status" value="1"/>
</dbReference>
<feature type="region of interest" description="Disordered" evidence="1">
    <location>
        <begin position="24"/>
        <end position="44"/>
    </location>
</feature>
<dbReference type="Gene3D" id="3.90.226.10">
    <property type="entry name" value="2-enoyl-CoA Hydratase, Chain A, domain 1"/>
    <property type="match status" value="1"/>
</dbReference>
<dbReference type="InterPro" id="IPR029045">
    <property type="entry name" value="ClpP/crotonase-like_dom_sf"/>
</dbReference>
<dbReference type="RefSeq" id="WP_179983242.1">
    <property type="nucleotide sequence ID" value="NZ_LR812090.1"/>
</dbReference>
<evidence type="ECO:0000259" key="2">
    <source>
        <dbReference type="Pfam" id="PF03572"/>
    </source>
</evidence>
<reference evidence="3 4" key="1">
    <citation type="submission" date="2020-06" db="EMBL/GenBank/DDBJ databases">
        <authorList>
            <person name="Duchaud E."/>
        </authorList>
    </citation>
    <scope>NUCLEOTIDE SEQUENCE [LARGE SCALE GENOMIC DNA]</scope>
    <source>
        <strain evidence="3">Alteromonas fortis</strain>
    </source>
</reference>
<proteinExistence type="predicted"/>
<dbReference type="AlphaFoldDB" id="A0A6T9XZ97"/>
<accession>A0A6T9XZ97</accession>
<feature type="compositionally biased region" description="Low complexity" evidence="1">
    <location>
        <begin position="28"/>
        <end position="44"/>
    </location>
</feature>
<dbReference type="Proteomes" id="UP000509458">
    <property type="component" value="Chromosome"/>
</dbReference>
<dbReference type="GO" id="GO:0007165">
    <property type="term" value="P:signal transduction"/>
    <property type="evidence" value="ECO:0007669"/>
    <property type="project" value="TreeGrafter"/>
</dbReference>
<dbReference type="Gene3D" id="3.30.750.170">
    <property type="match status" value="1"/>
</dbReference>
<name>A0A6T9XZ97_ALTMA</name>